<reference evidence="2" key="1">
    <citation type="submission" date="2021-01" db="EMBL/GenBank/DDBJ databases">
        <authorList>
            <person name="Corre E."/>
            <person name="Pelletier E."/>
            <person name="Niang G."/>
            <person name="Scheremetjew M."/>
            <person name="Finn R."/>
            <person name="Kale V."/>
            <person name="Holt S."/>
            <person name="Cochrane G."/>
            <person name="Meng A."/>
            <person name="Brown T."/>
            <person name="Cohen L."/>
        </authorList>
    </citation>
    <scope>NUCLEOTIDE SEQUENCE</scope>
    <source>
        <strain evidence="2">CCMP 769</strain>
    </source>
</reference>
<organism evidence="2">
    <name type="scientific">Rhodosorus marinus</name>
    <dbReference type="NCBI Taxonomy" id="101924"/>
    <lineage>
        <taxon>Eukaryota</taxon>
        <taxon>Rhodophyta</taxon>
        <taxon>Stylonematophyceae</taxon>
        <taxon>Stylonematales</taxon>
        <taxon>Stylonemataceae</taxon>
        <taxon>Rhodosorus</taxon>
    </lineage>
</organism>
<name>A0A7S2ZW70_9RHOD</name>
<dbReference type="InterPro" id="IPR036928">
    <property type="entry name" value="AS_sf"/>
</dbReference>
<dbReference type="EMBL" id="HBHW01027935">
    <property type="protein sequence ID" value="CAE0053601.1"/>
    <property type="molecule type" value="Transcribed_RNA"/>
</dbReference>
<evidence type="ECO:0000313" key="2">
    <source>
        <dbReference type="EMBL" id="CAE0053601.1"/>
    </source>
</evidence>
<feature type="domain" description="Amidase" evidence="1">
    <location>
        <begin position="44"/>
        <end position="499"/>
    </location>
</feature>
<accession>A0A7S2ZW70</accession>
<dbReference type="PANTHER" id="PTHR42678:SF34">
    <property type="entry name" value="OS04G0183300 PROTEIN"/>
    <property type="match status" value="1"/>
</dbReference>
<protein>
    <recommendedName>
        <fullName evidence="1">Amidase domain-containing protein</fullName>
    </recommendedName>
</protein>
<dbReference type="Pfam" id="PF01425">
    <property type="entry name" value="Amidase"/>
    <property type="match status" value="1"/>
</dbReference>
<dbReference type="AlphaFoldDB" id="A0A7S2ZW70"/>
<dbReference type="SUPFAM" id="SSF75304">
    <property type="entry name" value="Amidase signature (AS) enzymes"/>
    <property type="match status" value="1"/>
</dbReference>
<proteinExistence type="predicted"/>
<dbReference type="InterPro" id="IPR023631">
    <property type="entry name" value="Amidase_dom"/>
</dbReference>
<dbReference type="PANTHER" id="PTHR42678">
    <property type="entry name" value="AMIDASE"/>
    <property type="match status" value="1"/>
</dbReference>
<evidence type="ECO:0000259" key="1">
    <source>
        <dbReference type="Pfam" id="PF01425"/>
    </source>
</evidence>
<gene>
    <name evidence="2" type="ORF">RMAR00112_LOCUS21629</name>
</gene>
<dbReference type="Gene3D" id="3.90.1300.10">
    <property type="entry name" value="Amidase signature (AS) domain"/>
    <property type="match status" value="1"/>
</dbReference>
<sequence length="522" mass="55721">MRGLSGDGEELAEGMDQTQHNKLVEVSVAELQRRFEDRVLSSVEAVEGYLKRIEDLDQSGPTLRSVIEVNPDAVAIARSLDEERAEKGPRGPLHGVPVLLKQCIGTADKMSTNCGCLALEGYVAPEDAFVVRKLRDAGAVILGKTNMSEWGFFRSDQGCSGWSTLGGQTKNPYVLDRSPCGSSSGSGTAVSASLCTVAIGAETDGSVTRPAGMTGIVGLKPTIGLVSRTGVMPISPTQDTLGPMGRCVRDVAVLLNALTGVDEDDPVTEKSKDYVGVDYTQFLVDEASPTNNMLKGTRFGFDVDTVSNRQGATAAMIGAIRNLESLGAEVIEIHADGYGLFNDNEMVVVLTEFKDSLDTSLEKTGRLRGIPDLIAYNLEHADRVMPFFGQDILEKTASFPSKGDESYQAARKASVAGAQAKIDNLLETHKLDAIVALTNSSPPYVIDPLVGDNLGSVGGCSTTPAMAGYPHVSFPGPLHKGLPWGISMYASAFSEGKLLRFAHAFEVHGKFRRLPTYKPTLE</sequence>